<protein>
    <submittedName>
        <fullName evidence="1">Uncharacterized protein</fullName>
    </submittedName>
</protein>
<feature type="non-terminal residue" evidence="1">
    <location>
        <position position="1"/>
    </location>
</feature>
<reference evidence="1" key="1">
    <citation type="submission" date="2022-11" db="EMBL/GenBank/DDBJ databases">
        <title>Centuries of genome instability and evolution in soft-shell clam transmissible cancer (bioRxiv).</title>
        <authorList>
            <person name="Hart S.F.M."/>
            <person name="Yonemitsu M.A."/>
            <person name="Giersch R.M."/>
            <person name="Beal B.F."/>
            <person name="Arriagada G."/>
            <person name="Davis B.W."/>
            <person name="Ostrander E.A."/>
            <person name="Goff S.P."/>
            <person name="Metzger M.J."/>
        </authorList>
    </citation>
    <scope>NUCLEOTIDE SEQUENCE</scope>
    <source>
        <strain evidence="1">MELC-2E11</strain>
        <tissue evidence="1">Siphon/mantle</tissue>
    </source>
</reference>
<sequence length="314" mass="36655">MIIFMFNNIGRCVFEFFHLGMNYLKRAIFDRLWNEDGKVEVGTMRGECERIFRNNVDPNVNKSYEDDNRFVVGFKLVEAAIEFFNLENLDSSLDVSIESSEDKEEWGKERLKQFVEEYIFPIWTHSRVEENSIIQECAIYTSSSGKRIDIPIIQPKTAMLRPKLPDKKKDYGHFVLESRKNSTFTQDDDAPVKRFKRKIKICPRNIKNARTAIFCDGNKRGISSVPAALVCLTNMSLQVWCKSGITAALPGINQICEKEKNDQSDILTVTNDLRRIRSFNHTEQRKYDAFPKIKMSPTEDVDMEKFKEWFELKK</sequence>
<evidence type="ECO:0000313" key="2">
    <source>
        <dbReference type="Proteomes" id="UP001164746"/>
    </source>
</evidence>
<accession>A0ABY7ES01</accession>
<name>A0ABY7ES01_MYAAR</name>
<organism evidence="1 2">
    <name type="scientific">Mya arenaria</name>
    <name type="common">Soft-shell clam</name>
    <dbReference type="NCBI Taxonomy" id="6604"/>
    <lineage>
        <taxon>Eukaryota</taxon>
        <taxon>Metazoa</taxon>
        <taxon>Spiralia</taxon>
        <taxon>Lophotrochozoa</taxon>
        <taxon>Mollusca</taxon>
        <taxon>Bivalvia</taxon>
        <taxon>Autobranchia</taxon>
        <taxon>Heteroconchia</taxon>
        <taxon>Euheterodonta</taxon>
        <taxon>Imparidentia</taxon>
        <taxon>Neoheterodontei</taxon>
        <taxon>Myida</taxon>
        <taxon>Myoidea</taxon>
        <taxon>Myidae</taxon>
        <taxon>Mya</taxon>
    </lineage>
</organism>
<keyword evidence="2" id="KW-1185">Reference proteome</keyword>
<dbReference type="Proteomes" id="UP001164746">
    <property type="component" value="Chromosome 7"/>
</dbReference>
<dbReference type="EMBL" id="CP111018">
    <property type="protein sequence ID" value="WAR09971.1"/>
    <property type="molecule type" value="Genomic_DNA"/>
</dbReference>
<proteinExistence type="predicted"/>
<evidence type="ECO:0000313" key="1">
    <source>
        <dbReference type="EMBL" id="WAR09971.1"/>
    </source>
</evidence>
<gene>
    <name evidence="1" type="ORF">MAR_035047</name>
</gene>